<reference evidence="3 4" key="1">
    <citation type="submission" date="2013-08" db="EMBL/GenBank/DDBJ databases">
        <authorList>
            <person name="Durkin A.S."/>
            <person name="Haft D.R."/>
            <person name="McCorrison J."/>
            <person name="Torralba M."/>
            <person name="Gillis M."/>
            <person name="Haft D.H."/>
            <person name="Methe B."/>
            <person name="Sutton G."/>
            <person name="Nelson K.E."/>
        </authorList>
    </citation>
    <scope>NUCLEOTIDE SEQUENCE [LARGE SCALE GENOMIC DNA]</scope>
    <source>
        <strain evidence="2 4">ATCC 35536</strain>
        <strain evidence="1 3">VPI DR56BR1116</strain>
    </source>
</reference>
<organism evidence="1 3">
    <name type="scientific">Treponema socranskii subsp. socranskii VPI DR56BR1116 = ATCC 35536</name>
    <dbReference type="NCBI Taxonomy" id="1125725"/>
    <lineage>
        <taxon>Bacteria</taxon>
        <taxon>Pseudomonadati</taxon>
        <taxon>Spirochaetota</taxon>
        <taxon>Spirochaetia</taxon>
        <taxon>Spirochaetales</taxon>
        <taxon>Treponemataceae</taxon>
        <taxon>Treponema</taxon>
    </lineage>
</organism>
<evidence type="ECO:0000313" key="3">
    <source>
        <dbReference type="Proteomes" id="UP000016412"/>
    </source>
</evidence>
<dbReference type="PATRIC" id="fig|1125725.3.peg.1037"/>
<gene>
    <name evidence="2" type="ORF">HMPREF0860_1955</name>
    <name evidence="1" type="ORF">HMPREF1325_1262</name>
</gene>
<protein>
    <submittedName>
        <fullName evidence="1">Uncharacterized protein</fullName>
    </submittedName>
</protein>
<sequence>MIGVRFVLCVSTGDSAKICFAYIHPASRSTRFYATQYALLPQR</sequence>
<name>U1FN88_TRESO</name>
<dbReference type="Proteomes" id="UP000016646">
    <property type="component" value="Unassembled WGS sequence"/>
</dbReference>
<comment type="caution">
    <text evidence="1">The sequence shown here is derived from an EMBL/GenBank/DDBJ whole genome shotgun (WGS) entry which is preliminary data.</text>
</comment>
<evidence type="ECO:0000313" key="1">
    <source>
        <dbReference type="EMBL" id="ERF60956.1"/>
    </source>
</evidence>
<dbReference type="EMBL" id="AVQI01000030">
    <property type="protein sequence ID" value="ERK03779.1"/>
    <property type="molecule type" value="Genomic_DNA"/>
</dbReference>
<dbReference type="EMBL" id="AUZJ01000020">
    <property type="protein sequence ID" value="ERF60956.1"/>
    <property type="molecule type" value="Genomic_DNA"/>
</dbReference>
<dbReference type="Proteomes" id="UP000016412">
    <property type="component" value="Unassembled WGS sequence"/>
</dbReference>
<proteinExistence type="predicted"/>
<dbReference type="STRING" id="1125725.HMPREF1325_1262"/>
<evidence type="ECO:0000313" key="2">
    <source>
        <dbReference type="EMBL" id="ERK03779.1"/>
    </source>
</evidence>
<dbReference type="AlphaFoldDB" id="U1FN88"/>
<accession>U1FN88</accession>
<evidence type="ECO:0000313" key="4">
    <source>
        <dbReference type="Proteomes" id="UP000016646"/>
    </source>
</evidence>
<keyword evidence="4" id="KW-1185">Reference proteome</keyword>